<feature type="binding site" evidence="9">
    <location>
        <position position="86"/>
    </location>
    <ligand>
        <name>ATP</name>
        <dbReference type="ChEBI" id="CHEBI:30616"/>
    </ligand>
</feature>
<feature type="domain" description="Protein kinase" evidence="10">
    <location>
        <begin position="55"/>
        <end position="337"/>
    </location>
</feature>
<comment type="catalytic activity">
    <reaction evidence="7">
        <text>L-threonyl-[protein] + ATP = O-phospho-L-threonyl-[protein] + ADP + H(+)</text>
        <dbReference type="Rhea" id="RHEA:46608"/>
        <dbReference type="Rhea" id="RHEA-COMP:11060"/>
        <dbReference type="Rhea" id="RHEA-COMP:11605"/>
        <dbReference type="ChEBI" id="CHEBI:15378"/>
        <dbReference type="ChEBI" id="CHEBI:30013"/>
        <dbReference type="ChEBI" id="CHEBI:30616"/>
        <dbReference type="ChEBI" id="CHEBI:61977"/>
        <dbReference type="ChEBI" id="CHEBI:456216"/>
        <dbReference type="EC" id="2.7.11.1"/>
    </reaction>
</comment>
<keyword evidence="2" id="KW-0723">Serine/threonine-protein kinase</keyword>
<dbReference type="InterPro" id="IPR045272">
    <property type="entry name" value="ANXUR1/2-like"/>
</dbReference>
<dbReference type="PANTHER" id="PTHR27003:SF359">
    <property type="entry name" value="SERINE_THREONINE-PROTEIN KINASE UNC-51-RELATED"/>
    <property type="match status" value="1"/>
</dbReference>
<dbReference type="Gene3D" id="1.10.510.10">
    <property type="entry name" value="Transferase(Phosphotransferase) domain 1"/>
    <property type="match status" value="1"/>
</dbReference>
<evidence type="ECO:0000256" key="9">
    <source>
        <dbReference type="PROSITE-ProRule" id="PRU10141"/>
    </source>
</evidence>
<keyword evidence="13" id="KW-1185">Reference proteome</keyword>
<dbReference type="GO" id="GO:0004714">
    <property type="term" value="F:transmembrane receptor protein tyrosine kinase activity"/>
    <property type="evidence" value="ECO:0007669"/>
    <property type="project" value="InterPro"/>
</dbReference>
<dbReference type="InterPro" id="IPR011009">
    <property type="entry name" value="Kinase-like_dom_sf"/>
</dbReference>
<evidence type="ECO:0000256" key="6">
    <source>
        <dbReference type="ARBA" id="ARBA00022840"/>
    </source>
</evidence>
<protein>
    <recommendedName>
        <fullName evidence="1">non-specific serine/threonine protein kinase</fullName>
        <ecNumber evidence="1">2.7.11.1</ecNumber>
    </recommendedName>
</protein>
<sequence length="725" mass="82676">MVSHNSFFPAQYRSPDTTISIHHDHQNPNTMFSSGVNLESYLIPLEEINRATENFSQQRFIGSGGFGAVYKGQLSERWQNRIAAVKRLGQNSYQGEREFRNELEMTVRLQNENIISFIGYCDEGSEMIIVNEYAINGSLDHYLGDPNKIGSITWTQRLRICIGAARGLNYLHSGLGEHDRVIHRDIKSANILLDGKFVAKICDFGLSKSGPRNQPNTEFYTKVAGTQFYLDPTYLESGILRKESDLYSFGVVLYEMLSGMPVYSKRTIEYDGPENLMNFVRRYYPDKLDKLIDPSIKDEIDARSFYIFKEIANQCISYNLKERPTMETVIQRIEKALDYQDGVGYLFDCLTQNMGFSDGKPIAAFTVYKCLLHWKCLEAERTPVLCRLIHIINSAIEDRDNNHQMPYWLSNASVLLFLIKKGLKLDGASSFPKPPPQTSSLGSLTMAKAKAAPMVGQHTEAKYPVLIFKLQLATCVEKIYGIIRDNLKREVGLLLDLCIAEPKIFNRAPTPTQSIAKESCFRHWLGMIDHLNTFLNTMEDNFVPPILVLKICIQVFTYINVKLFNSVLEDRECCSFSNGKYLEGGVAELEIWCLEAKEEYTGLAWDKLKHIRQAIMFLVKEKKKKISYSIFQNLCPNLSITQLKRICQMYWDDKSVTGYVSANMKKEMAQDSNNARSTLFQLRDDCGIPFFFDDLFTSLQGKDFSSVKPTMELASSIWTGVLALS</sequence>
<dbReference type="PROSITE" id="PS51126">
    <property type="entry name" value="DILUTE"/>
    <property type="match status" value="1"/>
</dbReference>
<dbReference type="InterPro" id="IPR017441">
    <property type="entry name" value="Protein_kinase_ATP_BS"/>
</dbReference>
<dbReference type="PANTHER" id="PTHR27003">
    <property type="entry name" value="OS07G0166700 PROTEIN"/>
    <property type="match status" value="1"/>
</dbReference>
<dbReference type="FunFam" id="1.10.510.10:FF:001023">
    <property type="entry name" value="Os07g0541700 protein"/>
    <property type="match status" value="1"/>
</dbReference>
<dbReference type="InterPro" id="IPR008271">
    <property type="entry name" value="Ser/Thr_kinase_AS"/>
</dbReference>
<reference evidence="12 13" key="1">
    <citation type="submission" date="2022-01" db="EMBL/GenBank/DDBJ databases">
        <authorList>
            <person name="Xiong W."/>
            <person name="Schranz E."/>
        </authorList>
    </citation>
    <scope>NUCLEOTIDE SEQUENCE [LARGE SCALE GENOMIC DNA]</scope>
</reference>
<dbReference type="PROSITE" id="PS50011">
    <property type="entry name" value="PROTEIN_KINASE_DOM"/>
    <property type="match status" value="1"/>
</dbReference>
<dbReference type="EMBL" id="CAKMRJ010005412">
    <property type="protein sequence ID" value="CAH1440905.1"/>
    <property type="molecule type" value="Genomic_DNA"/>
</dbReference>
<dbReference type="Pfam" id="PF00069">
    <property type="entry name" value="Pkinase"/>
    <property type="match status" value="1"/>
</dbReference>
<keyword evidence="4 9" id="KW-0547">Nucleotide-binding</keyword>
<evidence type="ECO:0000256" key="7">
    <source>
        <dbReference type="ARBA" id="ARBA00047899"/>
    </source>
</evidence>
<evidence type="ECO:0000256" key="4">
    <source>
        <dbReference type="ARBA" id="ARBA00022741"/>
    </source>
</evidence>
<evidence type="ECO:0000256" key="2">
    <source>
        <dbReference type="ARBA" id="ARBA00022527"/>
    </source>
</evidence>
<dbReference type="SMART" id="SM00220">
    <property type="entry name" value="S_TKc"/>
    <property type="match status" value="1"/>
</dbReference>
<evidence type="ECO:0000313" key="12">
    <source>
        <dbReference type="EMBL" id="CAH1440905.1"/>
    </source>
</evidence>
<comment type="catalytic activity">
    <reaction evidence="8">
        <text>L-seryl-[protein] + ATP = O-phospho-L-seryl-[protein] + ADP + H(+)</text>
        <dbReference type="Rhea" id="RHEA:17989"/>
        <dbReference type="Rhea" id="RHEA-COMP:9863"/>
        <dbReference type="Rhea" id="RHEA-COMP:11604"/>
        <dbReference type="ChEBI" id="CHEBI:15378"/>
        <dbReference type="ChEBI" id="CHEBI:29999"/>
        <dbReference type="ChEBI" id="CHEBI:30616"/>
        <dbReference type="ChEBI" id="CHEBI:83421"/>
        <dbReference type="ChEBI" id="CHEBI:456216"/>
        <dbReference type="EC" id="2.7.11.1"/>
    </reaction>
</comment>
<comment type="caution">
    <text evidence="12">The sequence shown here is derived from an EMBL/GenBank/DDBJ whole genome shotgun (WGS) entry which is preliminary data.</text>
</comment>
<dbReference type="PROSITE" id="PS00107">
    <property type="entry name" value="PROTEIN_KINASE_ATP"/>
    <property type="match status" value="1"/>
</dbReference>
<dbReference type="SUPFAM" id="SSF56112">
    <property type="entry name" value="Protein kinase-like (PK-like)"/>
    <property type="match status" value="1"/>
</dbReference>
<evidence type="ECO:0000256" key="3">
    <source>
        <dbReference type="ARBA" id="ARBA00022679"/>
    </source>
</evidence>
<dbReference type="Pfam" id="PF01843">
    <property type="entry name" value="DIL"/>
    <property type="match status" value="1"/>
</dbReference>
<organism evidence="12 13">
    <name type="scientific">Lactuca virosa</name>
    <dbReference type="NCBI Taxonomy" id="75947"/>
    <lineage>
        <taxon>Eukaryota</taxon>
        <taxon>Viridiplantae</taxon>
        <taxon>Streptophyta</taxon>
        <taxon>Embryophyta</taxon>
        <taxon>Tracheophyta</taxon>
        <taxon>Spermatophyta</taxon>
        <taxon>Magnoliopsida</taxon>
        <taxon>eudicotyledons</taxon>
        <taxon>Gunneridae</taxon>
        <taxon>Pentapetalae</taxon>
        <taxon>asterids</taxon>
        <taxon>campanulids</taxon>
        <taxon>Asterales</taxon>
        <taxon>Asteraceae</taxon>
        <taxon>Cichorioideae</taxon>
        <taxon>Cichorieae</taxon>
        <taxon>Lactucinae</taxon>
        <taxon>Lactuca</taxon>
    </lineage>
</organism>
<evidence type="ECO:0000256" key="1">
    <source>
        <dbReference type="ARBA" id="ARBA00012513"/>
    </source>
</evidence>
<accession>A0AAU9NSK2</accession>
<dbReference type="GO" id="GO:0004674">
    <property type="term" value="F:protein serine/threonine kinase activity"/>
    <property type="evidence" value="ECO:0007669"/>
    <property type="project" value="UniProtKB-KW"/>
</dbReference>
<evidence type="ECO:0000256" key="8">
    <source>
        <dbReference type="ARBA" id="ARBA00048679"/>
    </source>
</evidence>
<evidence type="ECO:0000313" key="13">
    <source>
        <dbReference type="Proteomes" id="UP001157418"/>
    </source>
</evidence>
<keyword evidence="3" id="KW-0808">Transferase</keyword>
<dbReference type="InterPro" id="IPR002710">
    <property type="entry name" value="Dilute_dom"/>
</dbReference>
<dbReference type="AlphaFoldDB" id="A0AAU9NSK2"/>
<evidence type="ECO:0000256" key="5">
    <source>
        <dbReference type="ARBA" id="ARBA00022777"/>
    </source>
</evidence>
<name>A0AAU9NSK2_9ASTR</name>
<dbReference type="Proteomes" id="UP001157418">
    <property type="component" value="Unassembled WGS sequence"/>
</dbReference>
<evidence type="ECO:0000259" key="11">
    <source>
        <dbReference type="PROSITE" id="PS51126"/>
    </source>
</evidence>
<dbReference type="FunFam" id="3.30.200.20:FF:000039">
    <property type="entry name" value="receptor-like protein kinase FERONIA"/>
    <property type="match status" value="1"/>
</dbReference>
<keyword evidence="5" id="KW-0418">Kinase</keyword>
<evidence type="ECO:0000259" key="10">
    <source>
        <dbReference type="PROSITE" id="PS50011"/>
    </source>
</evidence>
<dbReference type="InterPro" id="IPR000719">
    <property type="entry name" value="Prot_kinase_dom"/>
</dbReference>
<dbReference type="PROSITE" id="PS00108">
    <property type="entry name" value="PROTEIN_KINASE_ST"/>
    <property type="match status" value="1"/>
</dbReference>
<dbReference type="EC" id="2.7.11.1" evidence="1"/>
<dbReference type="GO" id="GO:0005524">
    <property type="term" value="F:ATP binding"/>
    <property type="evidence" value="ECO:0007669"/>
    <property type="project" value="UniProtKB-UniRule"/>
</dbReference>
<dbReference type="GO" id="GO:0005886">
    <property type="term" value="C:plasma membrane"/>
    <property type="evidence" value="ECO:0007669"/>
    <property type="project" value="TreeGrafter"/>
</dbReference>
<keyword evidence="6 9" id="KW-0067">ATP-binding</keyword>
<dbReference type="GO" id="GO:0009506">
    <property type="term" value="C:plasmodesma"/>
    <property type="evidence" value="ECO:0007669"/>
    <property type="project" value="TreeGrafter"/>
</dbReference>
<proteinExistence type="predicted"/>
<gene>
    <name evidence="12" type="ORF">LVIROSA_LOCUS27009</name>
</gene>
<dbReference type="SMART" id="SM01132">
    <property type="entry name" value="DIL"/>
    <property type="match status" value="1"/>
</dbReference>
<feature type="domain" description="Dilute" evidence="11">
    <location>
        <begin position="386"/>
        <end position="671"/>
    </location>
</feature>
<dbReference type="Gene3D" id="3.30.200.20">
    <property type="entry name" value="Phosphorylase Kinase, domain 1"/>
    <property type="match status" value="1"/>
</dbReference>